<protein>
    <submittedName>
        <fullName evidence="3">Uncharacterized protein</fullName>
    </submittedName>
</protein>
<feature type="signal peptide" evidence="2">
    <location>
        <begin position="1"/>
        <end position="26"/>
    </location>
</feature>
<dbReference type="EMBL" id="JAVHJM010000006">
    <property type="protein sequence ID" value="KAK6512969.1"/>
    <property type="molecule type" value="Genomic_DNA"/>
</dbReference>
<dbReference type="Proteomes" id="UP001307849">
    <property type="component" value="Unassembled WGS sequence"/>
</dbReference>
<feature type="region of interest" description="Disordered" evidence="1">
    <location>
        <begin position="605"/>
        <end position="653"/>
    </location>
</feature>
<evidence type="ECO:0000256" key="2">
    <source>
        <dbReference type="SAM" id="SignalP"/>
    </source>
</evidence>
<gene>
    <name evidence="3" type="ORF">TWF506_009131</name>
</gene>
<reference evidence="3 4" key="1">
    <citation type="submission" date="2019-10" db="EMBL/GenBank/DDBJ databases">
        <authorList>
            <person name="Palmer J.M."/>
        </authorList>
    </citation>
    <scope>NUCLEOTIDE SEQUENCE [LARGE SCALE GENOMIC DNA]</scope>
    <source>
        <strain evidence="3 4">TWF506</strain>
    </source>
</reference>
<evidence type="ECO:0000313" key="3">
    <source>
        <dbReference type="EMBL" id="KAK6512969.1"/>
    </source>
</evidence>
<evidence type="ECO:0000313" key="4">
    <source>
        <dbReference type="Proteomes" id="UP001307849"/>
    </source>
</evidence>
<proteinExistence type="predicted"/>
<accession>A0AAN8RM36</accession>
<dbReference type="AlphaFoldDB" id="A0AAN8RM36"/>
<keyword evidence="4" id="KW-1185">Reference proteome</keyword>
<name>A0AAN8RM36_9PEZI</name>
<feature type="compositionally biased region" description="Basic residues" evidence="1">
    <location>
        <begin position="642"/>
        <end position="653"/>
    </location>
</feature>
<feature type="region of interest" description="Disordered" evidence="1">
    <location>
        <begin position="134"/>
        <end position="162"/>
    </location>
</feature>
<evidence type="ECO:0000256" key="1">
    <source>
        <dbReference type="SAM" id="MobiDB-lite"/>
    </source>
</evidence>
<feature type="chain" id="PRO_5042971348" evidence="2">
    <location>
        <begin position="27"/>
        <end position="653"/>
    </location>
</feature>
<keyword evidence="2" id="KW-0732">Signal</keyword>
<organism evidence="3 4">
    <name type="scientific">Arthrobotrys conoides</name>
    <dbReference type="NCBI Taxonomy" id="74498"/>
    <lineage>
        <taxon>Eukaryota</taxon>
        <taxon>Fungi</taxon>
        <taxon>Dikarya</taxon>
        <taxon>Ascomycota</taxon>
        <taxon>Pezizomycotina</taxon>
        <taxon>Orbiliomycetes</taxon>
        <taxon>Orbiliales</taxon>
        <taxon>Orbiliaceae</taxon>
        <taxon>Arthrobotrys</taxon>
    </lineage>
</organism>
<sequence length="653" mass="72624">MLAKHRLPSPLLCLLISIIFLNFVAAQMITGSDQDPNLVIPVAPVNNANTGAVDNGFNDLPSDPTDPTDLPDTQPVPLISDERIDADQEAVIDFASETSGGVPTTEEVAAEAVLQNQDLGVGNEPVNNLVVDTNTQQQQQQPAEPVQPLSPLSPNDDRNLANVRLSNAPTTGAFLTGNTPAKKIIPPMEIVEEIYNSYAPQLEEVRARRFPGGYPGDLDVVPEEPSEDIWDKGVYTSIIIRPETWEKFFNETTQFGYGETDLVEYVWWACSNIQNYRISLEELIVRLSNYAKRKNPTLKERLDDTWRKLGQIMKPVSNRDFGGKSQTTGFNGPGLCDSPGGYLAAPTPQQWKTSKKGRDELKSLLLKRFFEFQRIAPQEILLTDNLFIQAFSMIVSAQRGMVSWLTEEFTPVIRDINALCCTKRNLLANTNMRPAGIWDRKTMGYKSYWQEKYGKIYRYIPPGFSYWGIWDNKKIEKIPEALETLIYATHATATGLTRGALAFATEVFVDLSAKVWNLGQYAGLPDPDFGYAGGYKSNTKLVTFTLSPKFMLGAAERGNSHFMYGPVYPATPPVGLEFWDDAAEIERNKWRDKALDDLKEDRALFDREKEAEPEAVPLSGLSTGASTPPQRPGPIAGQKLGKGTKYRAVKKPG</sequence>
<comment type="caution">
    <text evidence="3">The sequence shown here is derived from an EMBL/GenBank/DDBJ whole genome shotgun (WGS) entry which is preliminary data.</text>
</comment>